<accession>A0A1J9P565</accession>
<protein>
    <submittedName>
        <fullName evidence="4">Uncharacterized protein</fullName>
    </submittedName>
</protein>
<keyword evidence="2" id="KW-0472">Membrane</keyword>
<dbReference type="AlphaFoldDB" id="A0A1J9P565"/>
<dbReference type="OrthoDB" id="3021074at2759"/>
<keyword evidence="2" id="KW-1133">Transmembrane helix</keyword>
<feature type="compositionally biased region" description="Polar residues" evidence="1">
    <location>
        <begin position="448"/>
        <end position="459"/>
    </location>
</feature>
<evidence type="ECO:0000313" key="5">
    <source>
        <dbReference type="Proteomes" id="UP000182235"/>
    </source>
</evidence>
<name>A0A1J9P565_9EURO</name>
<comment type="caution">
    <text evidence="4">The sequence shown here is derived from an EMBL/GenBank/DDBJ whole genome shotgun (WGS) entry which is preliminary data.</text>
</comment>
<feature type="transmembrane region" description="Helical" evidence="2">
    <location>
        <begin position="54"/>
        <end position="73"/>
    </location>
</feature>
<evidence type="ECO:0000256" key="2">
    <source>
        <dbReference type="SAM" id="Phobius"/>
    </source>
</evidence>
<gene>
    <name evidence="4" type="ORF">AJ78_07727</name>
</gene>
<keyword evidence="2" id="KW-0812">Transmembrane</keyword>
<reference evidence="4 5" key="1">
    <citation type="submission" date="2015-07" db="EMBL/GenBank/DDBJ databases">
        <title>Emmonsia species relationships and genome sequence.</title>
        <authorList>
            <consortium name="The Broad Institute Genomics Platform"/>
            <person name="Cuomo C.A."/>
            <person name="Munoz J.F."/>
            <person name="Imamovic A."/>
            <person name="Priest M.E."/>
            <person name="Young S."/>
            <person name="Clay O.K."/>
            <person name="McEwen J.G."/>
        </authorList>
    </citation>
    <scope>NUCLEOTIDE SEQUENCE [LARGE SCALE GENOMIC DNA]</scope>
    <source>
        <strain evidence="4 5">UAMH 9510</strain>
    </source>
</reference>
<feature type="signal peptide" evidence="3">
    <location>
        <begin position="1"/>
        <end position="30"/>
    </location>
</feature>
<keyword evidence="5" id="KW-1185">Reference proteome</keyword>
<proteinExistence type="predicted"/>
<evidence type="ECO:0000256" key="1">
    <source>
        <dbReference type="SAM" id="MobiDB-lite"/>
    </source>
</evidence>
<feature type="compositionally biased region" description="Low complexity" evidence="1">
    <location>
        <begin position="304"/>
        <end position="313"/>
    </location>
</feature>
<feature type="transmembrane region" description="Helical" evidence="2">
    <location>
        <begin position="337"/>
        <end position="359"/>
    </location>
</feature>
<feature type="compositionally biased region" description="Basic and acidic residues" evidence="1">
    <location>
        <begin position="319"/>
        <end position="331"/>
    </location>
</feature>
<feature type="transmembrane region" description="Helical" evidence="2">
    <location>
        <begin position="147"/>
        <end position="167"/>
    </location>
</feature>
<feature type="chain" id="PRO_5013018261" evidence="3">
    <location>
        <begin position="31"/>
        <end position="459"/>
    </location>
</feature>
<evidence type="ECO:0000313" key="4">
    <source>
        <dbReference type="EMBL" id="OJD11528.1"/>
    </source>
</evidence>
<organism evidence="4 5">
    <name type="scientific">Emergomyces pasteurianus Ep9510</name>
    <dbReference type="NCBI Taxonomy" id="1447872"/>
    <lineage>
        <taxon>Eukaryota</taxon>
        <taxon>Fungi</taxon>
        <taxon>Dikarya</taxon>
        <taxon>Ascomycota</taxon>
        <taxon>Pezizomycotina</taxon>
        <taxon>Eurotiomycetes</taxon>
        <taxon>Eurotiomycetidae</taxon>
        <taxon>Onygenales</taxon>
        <taxon>Ajellomycetaceae</taxon>
        <taxon>Emergomyces</taxon>
    </lineage>
</organism>
<feature type="transmembrane region" description="Helical" evidence="2">
    <location>
        <begin position="80"/>
        <end position="102"/>
    </location>
</feature>
<dbReference type="VEuPathDB" id="FungiDB:AJ78_07727"/>
<feature type="transmembrane region" description="Helical" evidence="2">
    <location>
        <begin position="379"/>
        <end position="398"/>
    </location>
</feature>
<evidence type="ECO:0000256" key="3">
    <source>
        <dbReference type="SAM" id="SignalP"/>
    </source>
</evidence>
<sequence length="459" mass="50940">MPDMLQGRILNPSACILFLAILCSLGVSAAEENGGINIYGGYGPDVLCVFPMSGPYNLLQRLLFYVLLVFAVVCRRQRWLVFGALGGAMSYSGAAALHGLFLSSPARKAVDLDIYGIFTITSSGAMLTAPLLNWSSTLIWAEKRKRCIVIIWGTILVVGAIFTASAIHVTGSDYIAPECIPHSDADAFDGSLLPNPAGDCMYACAPETRLFRLKYDVVAWPNYISRPRDITSVFLPATIIYVLAWIFIEILFRTAWLNSNNKNIQFATAASAAEAVGLHRISSLVQTRENPQKSQNVSASIQTLSSAPSSSSSWLRPPQTEKPKPQPEKPRSRCGMVFTNFHLFLMLAHFAAFVVNVVMCEYRMMKLPSNEQPYEVGQWISWVSVALLVLAQVLNRYLKLRWSCDEKKRLSPPDEENALGRHSSRFGIWQGQQMSNPNAPEGMKMFRSDTSSTMRRNSF</sequence>
<dbReference type="EMBL" id="LGRN01000534">
    <property type="protein sequence ID" value="OJD11528.1"/>
    <property type="molecule type" value="Genomic_DNA"/>
</dbReference>
<feature type="region of interest" description="Disordered" evidence="1">
    <location>
        <begin position="438"/>
        <end position="459"/>
    </location>
</feature>
<feature type="transmembrane region" description="Helical" evidence="2">
    <location>
        <begin position="230"/>
        <end position="252"/>
    </location>
</feature>
<feature type="region of interest" description="Disordered" evidence="1">
    <location>
        <begin position="304"/>
        <end position="331"/>
    </location>
</feature>
<dbReference type="Proteomes" id="UP000182235">
    <property type="component" value="Unassembled WGS sequence"/>
</dbReference>
<keyword evidence="3" id="KW-0732">Signal</keyword>
<feature type="transmembrane region" description="Helical" evidence="2">
    <location>
        <begin position="114"/>
        <end position="135"/>
    </location>
</feature>